<dbReference type="Pfam" id="PF08447">
    <property type="entry name" value="PAS_3"/>
    <property type="match status" value="1"/>
</dbReference>
<feature type="compositionally biased region" description="Basic and acidic residues" evidence="1">
    <location>
        <begin position="1"/>
        <end position="14"/>
    </location>
</feature>
<feature type="compositionally biased region" description="Polar residues" evidence="1">
    <location>
        <begin position="19"/>
        <end position="28"/>
    </location>
</feature>
<dbReference type="InterPro" id="IPR013655">
    <property type="entry name" value="PAS_fold_3"/>
</dbReference>
<proteinExistence type="predicted"/>
<name>A0A4U0QEI5_9RHOB</name>
<evidence type="ECO:0000259" key="2">
    <source>
        <dbReference type="SMART" id="SM00065"/>
    </source>
</evidence>
<accession>A0A4U0QEI5</accession>
<feature type="region of interest" description="Disordered" evidence="1">
    <location>
        <begin position="1"/>
        <end position="32"/>
    </location>
</feature>
<dbReference type="Pfam" id="PF01590">
    <property type="entry name" value="GAF"/>
    <property type="match status" value="1"/>
</dbReference>
<comment type="caution">
    <text evidence="3">The sequence shown here is derived from an EMBL/GenBank/DDBJ whole genome shotgun (WGS) entry which is preliminary data.</text>
</comment>
<dbReference type="InterPro" id="IPR029016">
    <property type="entry name" value="GAF-like_dom_sf"/>
</dbReference>
<evidence type="ECO:0000256" key="1">
    <source>
        <dbReference type="SAM" id="MobiDB-lite"/>
    </source>
</evidence>
<dbReference type="SMART" id="SM00065">
    <property type="entry name" value="GAF"/>
    <property type="match status" value="1"/>
</dbReference>
<reference evidence="3 5" key="1">
    <citation type="submission" date="2019-04" db="EMBL/GenBank/DDBJ databases">
        <authorList>
            <person name="Li J."/>
        </authorList>
    </citation>
    <scope>NUCLEOTIDE SEQUENCE [LARGE SCALE GENOMIC DNA]</scope>
    <source>
        <strain evidence="3 5">CCTCC AB2016182</strain>
    </source>
</reference>
<dbReference type="Gene3D" id="3.30.450.20">
    <property type="entry name" value="PAS domain"/>
    <property type="match status" value="1"/>
</dbReference>
<dbReference type="OrthoDB" id="9816309at2"/>
<dbReference type="PANTHER" id="PTHR43102">
    <property type="entry name" value="SLR1143 PROTEIN"/>
    <property type="match status" value="1"/>
</dbReference>
<gene>
    <name evidence="4" type="ORF">FA740_18040</name>
    <name evidence="3" type="ORF">FA740_18260</name>
</gene>
<dbReference type="RefSeq" id="WP_136858218.1">
    <property type="nucleotide sequence ID" value="NZ_SUNH01000043.1"/>
</dbReference>
<sequence length="328" mass="36160">MSDPKPEYGTERQYEPASQACQPDSTSDAGDRIVSRHNVVRLTNSGLLLPARTPMFDRVVDQTRRIFNCRASMLTIIDEENDRQFFKAESGLASSADDARETSLAYSFCKTVVQNSAPLVIKDARNDPRVTGHEAIARFDAVAYLGVPIKDETGQAIAALCLVEPVPRNWTSANIEVLQAFAEGVSTQIKSMFWAEKARTENSGITRDVPFRIGKIVGASLTYHHGPDGTERIENASRETADIWGMLGHVYADTYSDVFGMCLVEDYPLARASFGNSAAGMIPWHHKWRIRTPQGQVKWLEGHGLPVPSSVGGILWKCIVSDVTPVFS</sequence>
<organism evidence="3 5">
    <name type="scientific">Paracoccus hibiscisoli</name>
    <dbReference type="NCBI Taxonomy" id="2023261"/>
    <lineage>
        <taxon>Bacteria</taxon>
        <taxon>Pseudomonadati</taxon>
        <taxon>Pseudomonadota</taxon>
        <taxon>Alphaproteobacteria</taxon>
        <taxon>Rhodobacterales</taxon>
        <taxon>Paracoccaceae</taxon>
        <taxon>Paracoccus</taxon>
    </lineage>
</organism>
<evidence type="ECO:0000313" key="5">
    <source>
        <dbReference type="Proteomes" id="UP000306223"/>
    </source>
</evidence>
<evidence type="ECO:0000313" key="3">
    <source>
        <dbReference type="EMBL" id="TJZ79796.1"/>
    </source>
</evidence>
<dbReference type="AlphaFoldDB" id="A0A4U0QEI5"/>
<keyword evidence="5" id="KW-1185">Reference proteome</keyword>
<dbReference type="Proteomes" id="UP000306223">
    <property type="component" value="Unassembled WGS sequence"/>
</dbReference>
<dbReference type="InterPro" id="IPR035965">
    <property type="entry name" value="PAS-like_dom_sf"/>
</dbReference>
<dbReference type="Gene3D" id="3.30.450.40">
    <property type="match status" value="1"/>
</dbReference>
<dbReference type="SUPFAM" id="SSF55785">
    <property type="entry name" value="PYP-like sensor domain (PAS domain)"/>
    <property type="match status" value="1"/>
</dbReference>
<dbReference type="PANTHER" id="PTHR43102:SF2">
    <property type="entry name" value="GAF DOMAIN-CONTAINING PROTEIN"/>
    <property type="match status" value="1"/>
</dbReference>
<evidence type="ECO:0000313" key="4">
    <source>
        <dbReference type="EMBL" id="TJZ79828.1"/>
    </source>
</evidence>
<dbReference type="EMBL" id="SUNH01000043">
    <property type="protein sequence ID" value="TJZ79828.1"/>
    <property type="molecule type" value="Genomic_DNA"/>
</dbReference>
<feature type="domain" description="GAF" evidence="2">
    <location>
        <begin position="51"/>
        <end position="199"/>
    </location>
</feature>
<dbReference type="InterPro" id="IPR003018">
    <property type="entry name" value="GAF"/>
</dbReference>
<dbReference type="SUPFAM" id="SSF55781">
    <property type="entry name" value="GAF domain-like"/>
    <property type="match status" value="1"/>
</dbReference>
<protein>
    <submittedName>
        <fullName evidence="3">GAF domain-containing protein</fullName>
    </submittedName>
</protein>
<dbReference type="EMBL" id="SUNH01000046">
    <property type="protein sequence ID" value="TJZ79796.1"/>
    <property type="molecule type" value="Genomic_DNA"/>
</dbReference>